<feature type="transmembrane region" description="Helical" evidence="1">
    <location>
        <begin position="59"/>
        <end position="84"/>
    </location>
</feature>
<dbReference type="InterPro" id="IPR018723">
    <property type="entry name" value="DUF2254_membrane"/>
</dbReference>
<keyword evidence="1" id="KW-1133">Transmembrane helix</keyword>
<dbReference type="OrthoDB" id="2955631at2"/>
<feature type="transmembrane region" description="Helical" evidence="1">
    <location>
        <begin position="105"/>
        <end position="124"/>
    </location>
</feature>
<dbReference type="Proteomes" id="UP000451860">
    <property type="component" value="Unassembled WGS sequence"/>
</dbReference>
<reference evidence="2 3" key="1">
    <citation type="submission" date="2019-10" db="EMBL/GenBank/DDBJ databases">
        <title>Georgenia wutianyii sp. nov. and Georgenia yuyongxinii sp. nov. isolated from plateau pika (Ochotona curzoniae) in the Qinghai-Tibet plateau of China.</title>
        <authorList>
            <person name="Tian Z."/>
        </authorList>
    </citation>
    <scope>NUCLEOTIDE SEQUENCE [LARGE SCALE GENOMIC DNA]</scope>
    <source>
        <strain evidence="2 3">DSM 21501</strain>
    </source>
</reference>
<dbReference type="AlphaFoldDB" id="A0A7J5UR76"/>
<name>A0A7J5UR76_9MICO</name>
<keyword evidence="1" id="KW-0812">Transmembrane</keyword>
<evidence type="ECO:0000313" key="2">
    <source>
        <dbReference type="EMBL" id="KAE8764849.1"/>
    </source>
</evidence>
<protein>
    <submittedName>
        <fullName evidence="2">DUF2254 domain-containing protein</fullName>
    </submittedName>
</protein>
<dbReference type="RefSeq" id="WP_152200357.1">
    <property type="nucleotide sequence ID" value="NZ_VUKF01000003.1"/>
</dbReference>
<feature type="transmembrane region" description="Helical" evidence="1">
    <location>
        <begin position="12"/>
        <end position="32"/>
    </location>
</feature>
<evidence type="ECO:0000313" key="3">
    <source>
        <dbReference type="Proteomes" id="UP000451860"/>
    </source>
</evidence>
<dbReference type="EMBL" id="WHJE01000021">
    <property type="protein sequence ID" value="KAE8764849.1"/>
    <property type="molecule type" value="Genomic_DNA"/>
</dbReference>
<sequence length="445" mass="47985">MEAVERLRERFWFLPALMCVVAAVVAEVLVAVDQRGFLPLPSWAGSFVYRVGESGSRDILAAIATSSLAVAGTTFSITVAVLALTSSTYGPRLVRNFMADRANQAVLGAFVATFLYSLLVLRSVRTLGDPRSSNAEVFVPHLAVNFAVVLALVNVALLVFFIHHIADSIQVTTIARRVREDLRAAVDRLYPEELGSGAADVPVDDEETGERKWGASGKEGVRVEAGRAGYVRFIRDDALMSAARGNDLLVEIQVYPGSYVLQDSAVCIVHPSEHMSDDVARRVRSAVVVGDARSPYQDVGFAVQQLTELVVRALSPGTNDPFTAVNAVDDLSDGLSLLATRKMPSPSRFDRDHVLRVYAPYPDVVALTASVLDNLRWYGAGSPAVMHAALTLIERVAVHARQESVRVALGRQVPALAEAFLAAGHQPRDLEAFLGRAEQVSAALA</sequence>
<evidence type="ECO:0000256" key="1">
    <source>
        <dbReference type="SAM" id="Phobius"/>
    </source>
</evidence>
<keyword evidence="3" id="KW-1185">Reference proteome</keyword>
<proteinExistence type="predicted"/>
<keyword evidence="1" id="KW-0472">Membrane</keyword>
<organism evidence="2 3">
    <name type="scientific">Georgenia thermotolerans</name>
    <dbReference type="NCBI Taxonomy" id="527326"/>
    <lineage>
        <taxon>Bacteria</taxon>
        <taxon>Bacillati</taxon>
        <taxon>Actinomycetota</taxon>
        <taxon>Actinomycetes</taxon>
        <taxon>Micrococcales</taxon>
        <taxon>Bogoriellaceae</taxon>
        <taxon>Georgenia</taxon>
    </lineage>
</organism>
<comment type="caution">
    <text evidence="2">The sequence shown here is derived from an EMBL/GenBank/DDBJ whole genome shotgun (WGS) entry which is preliminary data.</text>
</comment>
<feature type="transmembrane region" description="Helical" evidence="1">
    <location>
        <begin position="144"/>
        <end position="166"/>
    </location>
</feature>
<gene>
    <name evidence="2" type="ORF">GB883_06910</name>
</gene>
<dbReference type="Pfam" id="PF10011">
    <property type="entry name" value="DUF2254"/>
    <property type="match status" value="1"/>
</dbReference>
<accession>A0A7J5UR76</accession>